<dbReference type="EMBL" id="QJJK01000004">
    <property type="protein sequence ID" value="PXW60054.1"/>
    <property type="molecule type" value="Genomic_DNA"/>
</dbReference>
<keyword evidence="1" id="KW-0732">Signal</keyword>
<feature type="domain" description="Transglycosylase SLT" evidence="3">
    <location>
        <begin position="33"/>
        <end position="323"/>
    </location>
</feature>
<name>A0A2V3U9W3_9HYPH</name>
<evidence type="ECO:0000313" key="5">
    <source>
        <dbReference type="Proteomes" id="UP000248021"/>
    </source>
</evidence>
<evidence type="ECO:0000259" key="2">
    <source>
        <dbReference type="Pfam" id="PF01471"/>
    </source>
</evidence>
<dbReference type="InterPro" id="IPR036366">
    <property type="entry name" value="PGBDSf"/>
</dbReference>
<dbReference type="InterPro" id="IPR011970">
    <property type="entry name" value="MltB_2"/>
</dbReference>
<reference evidence="4 5" key="1">
    <citation type="submission" date="2018-05" db="EMBL/GenBank/DDBJ databases">
        <title>Genomic Encyclopedia of Type Strains, Phase IV (KMG-IV): sequencing the most valuable type-strain genomes for metagenomic binning, comparative biology and taxonomic classification.</title>
        <authorList>
            <person name="Goeker M."/>
        </authorList>
    </citation>
    <scope>NUCLEOTIDE SEQUENCE [LARGE SCALE GENOMIC DNA]</scope>
    <source>
        <strain evidence="4 5">DSM 6462</strain>
    </source>
</reference>
<dbReference type="InterPro" id="IPR043426">
    <property type="entry name" value="MltB-like"/>
</dbReference>
<dbReference type="InterPro" id="IPR023346">
    <property type="entry name" value="Lysozyme-like_dom_sf"/>
</dbReference>
<dbReference type="PANTHER" id="PTHR30163">
    <property type="entry name" value="MEMBRANE-BOUND LYTIC MUREIN TRANSGLYCOSYLASE B"/>
    <property type="match status" value="1"/>
</dbReference>
<dbReference type="InterPro" id="IPR031304">
    <property type="entry name" value="SLT_2"/>
</dbReference>
<organism evidence="4 5">
    <name type="scientific">Chelatococcus asaccharovorans</name>
    <dbReference type="NCBI Taxonomy" id="28210"/>
    <lineage>
        <taxon>Bacteria</taxon>
        <taxon>Pseudomonadati</taxon>
        <taxon>Pseudomonadota</taxon>
        <taxon>Alphaproteobacteria</taxon>
        <taxon>Hyphomicrobiales</taxon>
        <taxon>Chelatococcaceae</taxon>
        <taxon>Chelatococcus</taxon>
    </lineage>
</organism>
<evidence type="ECO:0000313" key="4">
    <source>
        <dbReference type="EMBL" id="PXW60054.1"/>
    </source>
</evidence>
<dbReference type="Pfam" id="PF13406">
    <property type="entry name" value="SLT_2"/>
    <property type="match status" value="1"/>
</dbReference>
<dbReference type="FunFam" id="1.10.8.350:FF:000001">
    <property type="entry name" value="Lytic murein transglycosylase B"/>
    <property type="match status" value="1"/>
</dbReference>
<evidence type="ECO:0000259" key="3">
    <source>
        <dbReference type="Pfam" id="PF13406"/>
    </source>
</evidence>
<dbReference type="InterPro" id="IPR036365">
    <property type="entry name" value="PGBD-like_sf"/>
</dbReference>
<gene>
    <name evidence="4" type="ORF">C7450_104105</name>
</gene>
<comment type="caution">
    <text evidence="4">The sequence shown here is derived from an EMBL/GenBank/DDBJ whole genome shotgun (WGS) entry which is preliminary data.</text>
</comment>
<keyword evidence="5" id="KW-1185">Reference proteome</keyword>
<evidence type="ECO:0000256" key="1">
    <source>
        <dbReference type="SAM" id="SignalP"/>
    </source>
</evidence>
<dbReference type="InterPro" id="IPR002477">
    <property type="entry name" value="Peptidoglycan-bd-like"/>
</dbReference>
<dbReference type="Proteomes" id="UP000248021">
    <property type="component" value="Unassembled WGS sequence"/>
</dbReference>
<dbReference type="GO" id="GO:0009253">
    <property type="term" value="P:peptidoglycan catabolic process"/>
    <property type="evidence" value="ECO:0007669"/>
    <property type="project" value="TreeGrafter"/>
</dbReference>
<dbReference type="PANTHER" id="PTHR30163:SF8">
    <property type="entry name" value="LYTIC MUREIN TRANSGLYCOSYLASE"/>
    <property type="match status" value="1"/>
</dbReference>
<feature type="chain" id="PRO_5015864473" evidence="1">
    <location>
        <begin position="25"/>
        <end position="401"/>
    </location>
</feature>
<sequence>MKTMFRATATALLLAAATLSSAWAAPCSTRQPFEAWLADVKSEAHAAGVTPRGLAALDGLTYDPQIVARDRGQGVFQQSFLQFSDRMVSADRLLRGGRFLKSEAATFDHIARTYGVPGPVIVAFWGLETDFGAVMGNMSTLRSLATLAYDCRRPAMFRAELIDALKIIDRGDLKAADMRGAWAGELGQFQFMPSYYLKYAVDEDGDGRRDLLRSRADALASAGNFLASLGWRRGEAWLREVRVPDTLDWKQADLAIKHPVSVWANWGVTLPNGSALPAEEREASLHLPMGRLGPAFLAYDNFQVFLKWNQSLVYATTAAYLADRLAGAPPISRGRGRVTPLNAQDTYDLQRLLSAKGWDPGPIDGKLGTATRTAVREAQGRFGLPADSYPSQDLLEALRRN</sequence>
<dbReference type="SUPFAM" id="SSF53955">
    <property type="entry name" value="Lysozyme-like"/>
    <property type="match status" value="1"/>
</dbReference>
<dbReference type="Gene3D" id="1.10.101.10">
    <property type="entry name" value="PGBD-like superfamily/PGBD"/>
    <property type="match status" value="1"/>
</dbReference>
<feature type="domain" description="Peptidoglycan binding-like" evidence="2">
    <location>
        <begin position="344"/>
        <end position="398"/>
    </location>
</feature>
<protein>
    <submittedName>
        <fullName evidence="4">Lytic murein transglycosylase</fullName>
    </submittedName>
</protein>
<dbReference type="AlphaFoldDB" id="A0A2V3U9W3"/>
<proteinExistence type="predicted"/>
<accession>A0A2V3U9W3</accession>
<dbReference type="Pfam" id="PF01471">
    <property type="entry name" value="PG_binding_1"/>
    <property type="match status" value="1"/>
</dbReference>
<dbReference type="Gene3D" id="1.10.8.350">
    <property type="entry name" value="Bacterial muramidase"/>
    <property type="match status" value="1"/>
</dbReference>
<dbReference type="GO" id="GO:0008933">
    <property type="term" value="F:peptidoglycan lytic transglycosylase activity"/>
    <property type="evidence" value="ECO:0007669"/>
    <property type="project" value="TreeGrafter"/>
</dbReference>
<dbReference type="Gene3D" id="1.10.530.10">
    <property type="match status" value="1"/>
</dbReference>
<feature type="signal peptide" evidence="1">
    <location>
        <begin position="1"/>
        <end position="24"/>
    </location>
</feature>
<dbReference type="NCBIfam" id="TIGR02283">
    <property type="entry name" value="MltB_2"/>
    <property type="match status" value="1"/>
</dbReference>
<dbReference type="SUPFAM" id="SSF47090">
    <property type="entry name" value="PGBD-like"/>
    <property type="match status" value="1"/>
</dbReference>